<protein>
    <recommendedName>
        <fullName evidence="3">F-box domain-containing protein</fullName>
    </recommendedName>
</protein>
<accession>A0ABR4LIB6</accession>
<dbReference type="EMBL" id="JBFXLQ010000042">
    <property type="protein sequence ID" value="KAL2864294.1"/>
    <property type="molecule type" value="Genomic_DNA"/>
</dbReference>
<name>A0ABR4LIB6_9EURO</name>
<gene>
    <name evidence="1" type="ORF">BJX67DRAFT_390125</name>
</gene>
<dbReference type="RefSeq" id="XP_070883273.1">
    <property type="nucleotide sequence ID" value="XM_071034592.1"/>
</dbReference>
<proteinExistence type="predicted"/>
<evidence type="ECO:0008006" key="3">
    <source>
        <dbReference type="Google" id="ProtNLM"/>
    </source>
</evidence>
<dbReference type="Proteomes" id="UP001610432">
    <property type="component" value="Unassembled WGS sequence"/>
</dbReference>
<comment type="caution">
    <text evidence="1">The sequence shown here is derived from an EMBL/GenBank/DDBJ whole genome shotgun (WGS) entry which is preliminary data.</text>
</comment>
<evidence type="ECO:0000313" key="2">
    <source>
        <dbReference type="Proteomes" id="UP001610432"/>
    </source>
</evidence>
<reference evidence="1 2" key="1">
    <citation type="submission" date="2024-07" db="EMBL/GenBank/DDBJ databases">
        <title>Section-level genome sequencing and comparative genomics of Aspergillus sections Usti and Cavernicolus.</title>
        <authorList>
            <consortium name="Lawrence Berkeley National Laboratory"/>
            <person name="Nybo J.L."/>
            <person name="Vesth T.C."/>
            <person name="Theobald S."/>
            <person name="Frisvad J.C."/>
            <person name="Larsen T.O."/>
            <person name="Kjaerboelling I."/>
            <person name="Rothschild-Mancinelli K."/>
            <person name="Lyhne E.K."/>
            <person name="Kogle M.E."/>
            <person name="Barry K."/>
            <person name="Clum A."/>
            <person name="Na H."/>
            <person name="Ledsgaard L."/>
            <person name="Lin J."/>
            <person name="Lipzen A."/>
            <person name="Kuo A."/>
            <person name="Riley R."/>
            <person name="Mondo S."/>
            <person name="Labutti K."/>
            <person name="Haridas S."/>
            <person name="Pangalinan J."/>
            <person name="Salamov A.A."/>
            <person name="Simmons B.A."/>
            <person name="Magnuson J.K."/>
            <person name="Chen J."/>
            <person name="Drula E."/>
            <person name="Henrissat B."/>
            <person name="Wiebenga A."/>
            <person name="Lubbers R.J."/>
            <person name="Gomes A.C."/>
            <person name="Macurrencykelacurrency M.R."/>
            <person name="Stajich J."/>
            <person name="Grigoriev I.V."/>
            <person name="Mortensen U.H."/>
            <person name="De Vries R.P."/>
            <person name="Baker S.E."/>
            <person name="Andersen M.R."/>
        </authorList>
    </citation>
    <scope>NUCLEOTIDE SEQUENCE [LARGE SCALE GENOMIC DNA]</scope>
    <source>
        <strain evidence="1 2">CBS 449.75</strain>
    </source>
</reference>
<dbReference type="GeneID" id="98149664"/>
<keyword evidence="2" id="KW-1185">Reference proteome</keyword>
<sequence>MVYTPEPTSRSLHLLLSFPLEVLHMIFDYVLLDTPVQKTLSCSVISLSQVIHCTKGIRGACIVWGNAVRLLVFKDKSLRHGCLLGIRRLLTAKETKTFPMLRDCMVTLCHPYNLHGIQTLQLELAGTTHSLEYVCAVECEVDDPMDMMLGKVQNMGYGNHAEEFVGTFVEECLAAGLKIADSHGKRPNGGDHSDSQRLESSGLRAMKQFFFKEVLALWYYNAQLVRQILGRFPNLEYAVLPDLLHVPLLAKPKYFFPQCEDDSPFAPVSLSPPQMLQNLGIVYKEGGRSYSDIMSSMKVVNVSSMHYPAVLGLFPERFHRLHSGFRPFLIFNRWSTQRGERDFGVEVLHMLKAQMKAALADIPDRRKPTLFTVGELKDALEDA</sequence>
<organism evidence="1 2">
    <name type="scientific">Aspergillus lucknowensis</name>
    <dbReference type="NCBI Taxonomy" id="176173"/>
    <lineage>
        <taxon>Eukaryota</taxon>
        <taxon>Fungi</taxon>
        <taxon>Dikarya</taxon>
        <taxon>Ascomycota</taxon>
        <taxon>Pezizomycotina</taxon>
        <taxon>Eurotiomycetes</taxon>
        <taxon>Eurotiomycetidae</taxon>
        <taxon>Eurotiales</taxon>
        <taxon>Aspergillaceae</taxon>
        <taxon>Aspergillus</taxon>
        <taxon>Aspergillus subgen. Nidulantes</taxon>
    </lineage>
</organism>
<evidence type="ECO:0000313" key="1">
    <source>
        <dbReference type="EMBL" id="KAL2864294.1"/>
    </source>
</evidence>